<dbReference type="AlphaFoldDB" id="A0A9W4U788"/>
<dbReference type="EMBL" id="CAOQHR010000001">
    <property type="protein sequence ID" value="CAI6277936.1"/>
    <property type="molecule type" value="Genomic_DNA"/>
</dbReference>
<proteinExistence type="predicted"/>
<protein>
    <submittedName>
        <fullName evidence="1">Uncharacterized protein</fullName>
    </submittedName>
</protein>
<accession>A0A9W4U788</accession>
<dbReference type="Proteomes" id="UP001152607">
    <property type="component" value="Unassembled WGS sequence"/>
</dbReference>
<name>A0A9W4U788_9PLEO</name>
<organism evidence="1 2">
    <name type="scientific">Periconia digitata</name>
    <dbReference type="NCBI Taxonomy" id="1303443"/>
    <lineage>
        <taxon>Eukaryota</taxon>
        <taxon>Fungi</taxon>
        <taxon>Dikarya</taxon>
        <taxon>Ascomycota</taxon>
        <taxon>Pezizomycotina</taxon>
        <taxon>Dothideomycetes</taxon>
        <taxon>Pleosporomycetidae</taxon>
        <taxon>Pleosporales</taxon>
        <taxon>Massarineae</taxon>
        <taxon>Periconiaceae</taxon>
        <taxon>Periconia</taxon>
    </lineage>
</organism>
<comment type="caution">
    <text evidence="1">The sequence shown here is derived from an EMBL/GenBank/DDBJ whole genome shotgun (WGS) entry which is preliminary data.</text>
</comment>
<keyword evidence="2" id="KW-1185">Reference proteome</keyword>
<evidence type="ECO:0000313" key="2">
    <source>
        <dbReference type="Proteomes" id="UP001152607"/>
    </source>
</evidence>
<evidence type="ECO:0000313" key="1">
    <source>
        <dbReference type="EMBL" id="CAI6277936.1"/>
    </source>
</evidence>
<reference evidence="1" key="1">
    <citation type="submission" date="2023-01" db="EMBL/GenBank/DDBJ databases">
        <authorList>
            <person name="Van Ghelder C."/>
            <person name="Rancurel C."/>
        </authorList>
    </citation>
    <scope>NUCLEOTIDE SEQUENCE</scope>
    <source>
        <strain evidence="1">CNCM I-4278</strain>
    </source>
</reference>
<sequence length="112" mass="12288">MRASLTFPQAATLCATQHTRMHHQTRTLAVKNHFAQNQTHGVASPNESLYLSQDVRALTSQGALPNETSTGTNAKSVVDSSDLYKYPSLSVMCSTLKNSDPNVHAEAQCHFW</sequence>
<gene>
    <name evidence="1" type="ORF">PDIGIT_LOCUS1989</name>
</gene>